<reference evidence="5 6" key="1">
    <citation type="submission" date="2015-06" db="EMBL/GenBank/DDBJ databases">
        <authorList>
            <person name="Wibberg Daniel"/>
        </authorList>
    </citation>
    <scope>NUCLEOTIDE SEQUENCE [LARGE SCALE GENOMIC DNA]</scope>
    <source>
        <strain evidence="5 6">T3/55T</strain>
    </source>
</reference>
<evidence type="ECO:0000313" key="6">
    <source>
        <dbReference type="Proteomes" id="UP000236497"/>
    </source>
</evidence>
<dbReference type="InterPro" id="IPR016162">
    <property type="entry name" value="Ald_DH_N"/>
</dbReference>
<dbReference type="FunFam" id="3.40.605.10:FF:000003">
    <property type="entry name" value="Methylmalonate-semialdehyde dehydrogenase [acylating]"/>
    <property type="match status" value="1"/>
</dbReference>
<proteinExistence type="predicted"/>
<evidence type="ECO:0000259" key="4">
    <source>
        <dbReference type="Pfam" id="PF00171"/>
    </source>
</evidence>
<evidence type="ECO:0000256" key="3">
    <source>
        <dbReference type="ARBA" id="ARBA00023027"/>
    </source>
</evidence>
<gene>
    <name evidence="5" type="primary">iolA2</name>
    <name evidence="5" type="ORF">HHT355_1701</name>
</gene>
<organism evidence="5 6">
    <name type="scientific">Herbinix hemicellulosilytica</name>
    <dbReference type="NCBI Taxonomy" id="1564487"/>
    <lineage>
        <taxon>Bacteria</taxon>
        <taxon>Bacillati</taxon>
        <taxon>Bacillota</taxon>
        <taxon>Clostridia</taxon>
        <taxon>Lachnospirales</taxon>
        <taxon>Lachnospiraceae</taxon>
        <taxon>Herbinix</taxon>
    </lineage>
</organism>
<sequence length="500" mass="55102">MERLKYFVGGRFKESETDKYYDLYNPSTGEVVAQAPNCTKKEVEEAIKVANEAFKTWSKVPVLKRVQYLYKVRELLIKYEEELTYLIAEEHGKVWDEANGDLAKAKEATELACSVPSLMMGESTMNTSTGYDTVLYREPLGVFAGIAPFNFPAMIPFGWMAPICIACGNTMVLKVSSTTPRTSLRMAEIYKEAGIPDGVINVITCDRNEAEILLTHPDVKGVSFVGSTKVGKHIYSIAAAHGKRVQALCEAKNHALVLNDAPVDRVAAGIINSAFGCAGERCMALPVVVAEEGIADALVAKIVELAKNIKIGPAYDKTSKLGPVVDAKHKERILGWIQKGIDEGAKLILDGRNVKVEGYENGFYLGPTIFDHVTEDMEIGRYEIFGPVLCIKRVKSFEEGLTIMNNNPFANGSVIFTQSGYYAREFVERTHGGMVGVNVGIPVPVGIFPFSGHKDSFFGDNHCLGKDGIRFYTESKTVTTKWFDEEEKKSTHVTTWDGTI</sequence>
<dbReference type="PANTHER" id="PTHR43866:SF4">
    <property type="entry name" value="MALONATE-SEMIALDEHYDE DEHYDROGENASE"/>
    <property type="match status" value="1"/>
</dbReference>
<accession>A0A0H5SJD4</accession>
<protein>
    <recommendedName>
        <fullName evidence="1">methylmalonate-semialdehyde dehydrogenase (CoA acylating)</fullName>
        <ecNumber evidence="1">1.2.1.27</ecNumber>
    </recommendedName>
</protein>
<dbReference type="GO" id="GO:0004491">
    <property type="term" value="F:methylmalonate-semialdehyde dehydrogenase (acylating, NAD) activity"/>
    <property type="evidence" value="ECO:0007669"/>
    <property type="project" value="UniProtKB-EC"/>
</dbReference>
<dbReference type="EMBL" id="CVTD020000017">
    <property type="protein sequence ID" value="CRZ34901.1"/>
    <property type="molecule type" value="Genomic_DNA"/>
</dbReference>
<dbReference type="Gene3D" id="3.40.605.10">
    <property type="entry name" value="Aldehyde Dehydrogenase, Chain A, domain 1"/>
    <property type="match status" value="1"/>
</dbReference>
<evidence type="ECO:0000313" key="5">
    <source>
        <dbReference type="EMBL" id="CRZ34901.1"/>
    </source>
</evidence>
<dbReference type="InterPro" id="IPR016163">
    <property type="entry name" value="Ald_DH_C"/>
</dbReference>
<dbReference type="SUPFAM" id="SSF53720">
    <property type="entry name" value="ALDH-like"/>
    <property type="match status" value="1"/>
</dbReference>
<dbReference type="InterPro" id="IPR015590">
    <property type="entry name" value="Aldehyde_DH_dom"/>
</dbReference>
<dbReference type="FunFam" id="3.40.309.10:FF:000002">
    <property type="entry name" value="Methylmalonate-semialdehyde dehydrogenase (Acylating)"/>
    <property type="match status" value="1"/>
</dbReference>
<dbReference type="InterPro" id="IPR016161">
    <property type="entry name" value="Ald_DH/histidinol_DH"/>
</dbReference>
<keyword evidence="6" id="KW-1185">Reference proteome</keyword>
<evidence type="ECO:0000256" key="2">
    <source>
        <dbReference type="ARBA" id="ARBA00023002"/>
    </source>
</evidence>
<dbReference type="Pfam" id="PF00171">
    <property type="entry name" value="Aldedh"/>
    <property type="match status" value="1"/>
</dbReference>
<dbReference type="RefSeq" id="WP_103203006.1">
    <property type="nucleotide sequence ID" value="NZ_CVTD020000017.1"/>
</dbReference>
<dbReference type="OrthoDB" id="9762913at2"/>
<dbReference type="AlphaFoldDB" id="A0A0H5SJD4"/>
<dbReference type="GO" id="GO:0006210">
    <property type="term" value="P:thymine catabolic process"/>
    <property type="evidence" value="ECO:0007669"/>
    <property type="project" value="TreeGrafter"/>
</dbReference>
<dbReference type="EC" id="1.2.1.27" evidence="1"/>
<name>A0A0H5SJD4_HERHM</name>
<evidence type="ECO:0000256" key="1">
    <source>
        <dbReference type="ARBA" id="ARBA00013048"/>
    </source>
</evidence>
<dbReference type="CDD" id="cd07085">
    <property type="entry name" value="ALDH_F6_MMSDH"/>
    <property type="match status" value="1"/>
</dbReference>
<keyword evidence="3" id="KW-0520">NAD</keyword>
<dbReference type="Gene3D" id="3.40.309.10">
    <property type="entry name" value="Aldehyde Dehydrogenase, Chain A, domain 2"/>
    <property type="match status" value="1"/>
</dbReference>
<dbReference type="InterPro" id="IPR010061">
    <property type="entry name" value="MeMal-semiAld_DH"/>
</dbReference>
<dbReference type="Proteomes" id="UP000236497">
    <property type="component" value="Unassembled WGS sequence"/>
</dbReference>
<dbReference type="GO" id="GO:0006574">
    <property type="term" value="P:L-valine catabolic process"/>
    <property type="evidence" value="ECO:0007669"/>
    <property type="project" value="TreeGrafter"/>
</dbReference>
<dbReference type="PANTHER" id="PTHR43866">
    <property type="entry name" value="MALONATE-SEMIALDEHYDE DEHYDROGENASE"/>
    <property type="match status" value="1"/>
</dbReference>
<dbReference type="NCBIfam" id="TIGR01722">
    <property type="entry name" value="MMSDH"/>
    <property type="match status" value="1"/>
</dbReference>
<keyword evidence="2 5" id="KW-0560">Oxidoreductase</keyword>
<feature type="domain" description="Aldehyde dehydrogenase" evidence="4">
    <location>
        <begin position="14"/>
        <end position="478"/>
    </location>
</feature>